<dbReference type="Gene3D" id="3.80.10.10">
    <property type="entry name" value="Ribonuclease Inhibitor"/>
    <property type="match status" value="1"/>
</dbReference>
<evidence type="ECO:0008006" key="3">
    <source>
        <dbReference type="Google" id="ProtNLM"/>
    </source>
</evidence>
<name>A0AAW0A5H9_9AGAR</name>
<organism evidence="1 2">
    <name type="scientific">Favolaschia claudopus</name>
    <dbReference type="NCBI Taxonomy" id="2862362"/>
    <lineage>
        <taxon>Eukaryota</taxon>
        <taxon>Fungi</taxon>
        <taxon>Dikarya</taxon>
        <taxon>Basidiomycota</taxon>
        <taxon>Agaricomycotina</taxon>
        <taxon>Agaricomycetes</taxon>
        <taxon>Agaricomycetidae</taxon>
        <taxon>Agaricales</taxon>
        <taxon>Marasmiineae</taxon>
        <taxon>Mycenaceae</taxon>
        <taxon>Favolaschia</taxon>
    </lineage>
</organism>
<reference evidence="1 2" key="1">
    <citation type="journal article" date="2024" name="J Genomics">
        <title>Draft genome sequencing and assembly of Favolaschia claudopus CIRM-BRFM 2984 isolated from oak limbs.</title>
        <authorList>
            <person name="Navarro D."/>
            <person name="Drula E."/>
            <person name="Chaduli D."/>
            <person name="Cazenave R."/>
            <person name="Ahrendt S."/>
            <person name="Wang J."/>
            <person name="Lipzen A."/>
            <person name="Daum C."/>
            <person name="Barry K."/>
            <person name="Grigoriev I.V."/>
            <person name="Favel A."/>
            <person name="Rosso M.N."/>
            <person name="Martin F."/>
        </authorList>
    </citation>
    <scope>NUCLEOTIDE SEQUENCE [LARGE SCALE GENOMIC DNA]</scope>
    <source>
        <strain evidence="1 2">CIRM-BRFM 2984</strain>
    </source>
</reference>
<dbReference type="PANTHER" id="PTHR16134:SF119">
    <property type="entry name" value="AT02038P-RELATED"/>
    <property type="match status" value="1"/>
</dbReference>
<gene>
    <name evidence="1" type="ORF">R3P38DRAFT_3048515</name>
</gene>
<comment type="caution">
    <text evidence="1">The sequence shown here is derived from an EMBL/GenBank/DDBJ whole genome shotgun (WGS) entry which is preliminary data.</text>
</comment>
<keyword evidence="2" id="KW-1185">Reference proteome</keyword>
<proteinExistence type="predicted"/>
<evidence type="ECO:0000313" key="1">
    <source>
        <dbReference type="EMBL" id="KAK7001325.1"/>
    </source>
</evidence>
<protein>
    <recommendedName>
        <fullName evidence="3">F-box domain-containing protein</fullName>
    </recommendedName>
</protein>
<dbReference type="SUPFAM" id="SSF52047">
    <property type="entry name" value="RNI-like"/>
    <property type="match status" value="1"/>
</dbReference>
<sequence>MYSPFQSKLGTNYRARDDEVPQIRSLLVQPLSRMQEIDTEIADLHNAIDALLTEKATLRSYIRAHRTLIAPIRRIPPEILSEIFVTCLPKERNCVMSATEAPMLLGRVCSSWRSLSHSIPRLWCRLHIVEPELNSAWTQLVWEQKYVQRADAAKTWLERSGPYPLSISLTGSDEDRRAMVNSQSSGTTAAILQVLIPFAHRWQNISVQASPADLECLLSISEQDVPMLTRLHIHRVPSPAGPMQLPALQFLNGRQIAHCSFSGSHGRNILSLPVRWSQLRSLSIGGNGRSLTTEAAVKVLSRCPRLETCELTIVHMSPPSASTATIVTLPHLRALTVNDEGPHAAYKLGGLFSCLSLPGLLNLEVLGSYRSSVTGSAASFASLPRLESFTIITALFTKPTLITLLVTLPPTIQQLHLSSLNVRRNHAHMDDDVLAMLNPSIFPNLEELRITECNSVSDQALFRFIVAMMRVDWPALRIVKVHFKRSKQMEIPEEIQSLMDAGLQVIIDYQHRYHAPLRSSPWKGLPDEYKAETAQLTSRVRWTVSAEPESDESALAAFSNLTSALPSILQRLQD</sequence>
<dbReference type="PANTHER" id="PTHR16134">
    <property type="entry name" value="F-BOX/TPR REPEAT PROTEIN POF3"/>
    <property type="match status" value="1"/>
</dbReference>
<dbReference type="InterPro" id="IPR032675">
    <property type="entry name" value="LRR_dom_sf"/>
</dbReference>
<dbReference type="Proteomes" id="UP001362999">
    <property type="component" value="Unassembled WGS sequence"/>
</dbReference>
<evidence type="ECO:0000313" key="2">
    <source>
        <dbReference type="Proteomes" id="UP001362999"/>
    </source>
</evidence>
<accession>A0AAW0A5H9</accession>
<dbReference type="EMBL" id="JAWWNJ010000083">
    <property type="protein sequence ID" value="KAK7001325.1"/>
    <property type="molecule type" value="Genomic_DNA"/>
</dbReference>
<dbReference type="AlphaFoldDB" id="A0AAW0A5H9"/>